<proteinExistence type="predicted"/>
<organism evidence="1 2">
    <name type="scientific">Klebsiella michiganensis</name>
    <dbReference type="NCBI Taxonomy" id="1134687"/>
    <lineage>
        <taxon>Bacteria</taxon>
        <taxon>Pseudomonadati</taxon>
        <taxon>Pseudomonadota</taxon>
        <taxon>Gammaproteobacteria</taxon>
        <taxon>Enterobacterales</taxon>
        <taxon>Enterobacteriaceae</taxon>
        <taxon>Klebsiella/Raoultella group</taxon>
        <taxon>Klebsiella</taxon>
    </lineage>
</organism>
<dbReference type="AlphaFoldDB" id="A0A7H4N0Z3"/>
<comment type="caution">
    <text evidence="1">The sequence shown here is derived from an EMBL/GenBank/DDBJ whole genome shotgun (WGS) entry which is preliminary data.</text>
</comment>
<evidence type="ECO:0000313" key="1">
    <source>
        <dbReference type="EMBL" id="STV73724.1"/>
    </source>
</evidence>
<name>A0A7H4N0Z3_9ENTR</name>
<gene>
    <name evidence="1" type="ORF">NCTC11685_00912</name>
</gene>
<reference evidence="1 2" key="1">
    <citation type="submission" date="2018-06" db="EMBL/GenBank/DDBJ databases">
        <authorList>
            <consortium name="Pathogen Informatics"/>
            <person name="Doyle S."/>
        </authorList>
    </citation>
    <scope>NUCLEOTIDE SEQUENCE [LARGE SCALE GENOMIC DNA]</scope>
    <source>
        <strain evidence="1 2">NCTC11685</strain>
    </source>
</reference>
<protein>
    <submittedName>
        <fullName evidence="1">Uncharacterized protein</fullName>
    </submittedName>
</protein>
<dbReference type="EMBL" id="UGMS01000001">
    <property type="protein sequence ID" value="STV73724.1"/>
    <property type="molecule type" value="Genomic_DNA"/>
</dbReference>
<dbReference type="Proteomes" id="UP000254863">
    <property type="component" value="Unassembled WGS sequence"/>
</dbReference>
<sequence length="49" mass="5557">MRNELQNTAVNPVPAKMRGLTMEMVGQTPRQSKCQKVVHDASLLLKRIH</sequence>
<evidence type="ECO:0000313" key="2">
    <source>
        <dbReference type="Proteomes" id="UP000254863"/>
    </source>
</evidence>
<accession>A0A7H4N0Z3</accession>